<dbReference type="InterPro" id="IPR044920">
    <property type="entry name" value="MnmG_C_subdom_sf"/>
</dbReference>
<comment type="caution">
    <text evidence="8">The sequence shown here is derived from an EMBL/GenBank/DDBJ whole genome shotgun (WGS) entry which is preliminary data.</text>
</comment>
<sequence>MGMNAGKYASADVSRETLGDLSEPVLEQVEIAAKYSGYIDRQRDEVQRASHYESLHLPQELDYMQVAALSIEVRQKLQKHRPETLGQASRISGVTPAAVSLLLVHLKKGGFRGFSAQPAVEAAA</sequence>
<evidence type="ECO:0000313" key="8">
    <source>
        <dbReference type="EMBL" id="VZR18755.1"/>
    </source>
</evidence>
<evidence type="ECO:0000256" key="2">
    <source>
        <dbReference type="ARBA" id="ARBA00007653"/>
    </source>
</evidence>
<comment type="subunit">
    <text evidence="6">Homodimer. Heterotetramer of two MnmE and two MnmG subunits.</text>
</comment>
<evidence type="ECO:0000256" key="4">
    <source>
        <dbReference type="ARBA" id="ARBA00022694"/>
    </source>
</evidence>
<keyword evidence="5" id="KW-0274">FAD</keyword>
<keyword evidence="3" id="KW-0285">Flavoprotein</keyword>
<dbReference type="EMBL" id="CACRYR010000098">
    <property type="protein sequence ID" value="VZR18755.1"/>
    <property type="molecule type" value="Genomic_DNA"/>
</dbReference>
<dbReference type="GO" id="GO:0002098">
    <property type="term" value="P:tRNA wobble uridine modification"/>
    <property type="evidence" value="ECO:0007669"/>
    <property type="project" value="UniProtKB-ARBA"/>
</dbReference>
<feature type="domain" description="tRNA uridine 5-carboxymethylaminomethyl modification enzyme C-terminal subdomain" evidence="7">
    <location>
        <begin position="33"/>
        <end position="104"/>
    </location>
</feature>
<dbReference type="Pfam" id="PF13932">
    <property type="entry name" value="SAM_GIDA_C"/>
    <property type="match status" value="1"/>
</dbReference>
<gene>
    <name evidence="8" type="primary">mnmG_2</name>
    <name evidence="8" type="ORF">IDONEFKE_05449</name>
</gene>
<reference evidence="8 9" key="1">
    <citation type="submission" date="2019-11" db="EMBL/GenBank/DDBJ databases">
        <authorList>
            <person name="Haines EK M."/>
        </authorList>
    </citation>
    <scope>NUCLEOTIDE SEQUENCE [LARGE SCALE GENOMIC DNA]</scope>
    <source>
        <strain evidence="8">KR2729</strain>
    </source>
</reference>
<name>A0ABD7W4M4_ECOLX</name>
<evidence type="ECO:0000256" key="5">
    <source>
        <dbReference type="ARBA" id="ARBA00022827"/>
    </source>
</evidence>
<accession>A0ABD7W4M4</accession>
<dbReference type="PANTHER" id="PTHR11806">
    <property type="entry name" value="GLUCOSE INHIBITED DIVISION PROTEIN A"/>
    <property type="match status" value="1"/>
</dbReference>
<organism evidence="8 9">
    <name type="scientific">Escherichia coli</name>
    <dbReference type="NCBI Taxonomy" id="562"/>
    <lineage>
        <taxon>Bacteria</taxon>
        <taxon>Pseudomonadati</taxon>
        <taxon>Pseudomonadota</taxon>
        <taxon>Gammaproteobacteria</taxon>
        <taxon>Enterobacterales</taxon>
        <taxon>Enterobacteriaceae</taxon>
        <taxon>Escherichia</taxon>
    </lineage>
</organism>
<comment type="cofactor">
    <cofactor evidence="1">
        <name>FAD</name>
        <dbReference type="ChEBI" id="CHEBI:57692"/>
    </cofactor>
</comment>
<protein>
    <submittedName>
        <fullName evidence="8">tRNA uridine 5-carboxymethylaminomethyl modification enzyme MnmG</fullName>
    </submittedName>
</protein>
<dbReference type="InterPro" id="IPR049312">
    <property type="entry name" value="GIDA_C_N"/>
</dbReference>
<evidence type="ECO:0000256" key="6">
    <source>
        <dbReference type="ARBA" id="ARBA00025948"/>
    </source>
</evidence>
<keyword evidence="4" id="KW-0819">tRNA processing</keyword>
<dbReference type="Gene3D" id="1.10.10.1800">
    <property type="entry name" value="tRNA uridine 5-carboxymethylaminomethyl modification enzyme MnmG/GidA"/>
    <property type="match status" value="1"/>
</dbReference>
<dbReference type="InterPro" id="IPR002218">
    <property type="entry name" value="MnmG-rel"/>
</dbReference>
<evidence type="ECO:0000313" key="9">
    <source>
        <dbReference type="Proteomes" id="UP000629265"/>
    </source>
</evidence>
<dbReference type="FunFam" id="1.10.150.570:FF:000001">
    <property type="entry name" value="tRNA uridine 5-carboxymethylaminomethyl modification enzyme MnmG"/>
    <property type="match status" value="1"/>
</dbReference>
<evidence type="ECO:0000256" key="3">
    <source>
        <dbReference type="ARBA" id="ARBA00022630"/>
    </source>
</evidence>
<dbReference type="InterPro" id="IPR047001">
    <property type="entry name" value="MnmG_C_subdom"/>
</dbReference>
<evidence type="ECO:0000256" key="1">
    <source>
        <dbReference type="ARBA" id="ARBA00001974"/>
    </source>
</evidence>
<evidence type="ECO:0000259" key="7">
    <source>
        <dbReference type="SMART" id="SM01228"/>
    </source>
</evidence>
<dbReference type="Gene3D" id="1.10.150.570">
    <property type="entry name" value="GidA associated domain, C-terminal subdomain"/>
    <property type="match status" value="1"/>
</dbReference>
<dbReference type="SMART" id="SM01228">
    <property type="entry name" value="GIDA_assoc_3"/>
    <property type="match status" value="1"/>
</dbReference>
<dbReference type="PANTHER" id="PTHR11806:SF0">
    <property type="entry name" value="PROTEIN MTO1 HOMOLOG, MITOCHONDRIAL"/>
    <property type="match status" value="1"/>
</dbReference>
<dbReference type="Proteomes" id="UP000629265">
    <property type="component" value="Unassembled WGS sequence"/>
</dbReference>
<comment type="similarity">
    <text evidence="2">Belongs to the MnmG family.</text>
</comment>
<dbReference type="AlphaFoldDB" id="A0ABD7W4M4"/>
<proteinExistence type="inferred from homology"/>
<dbReference type="InterPro" id="IPR026904">
    <property type="entry name" value="MnmG_C"/>
</dbReference>
<dbReference type="Pfam" id="PF21680">
    <property type="entry name" value="GIDA_C_1st"/>
    <property type="match status" value="1"/>
</dbReference>